<dbReference type="AlphaFoldDB" id="A0A183JXX1"/>
<name>A0A183JXX1_9TREM</name>
<sequence>MGFLDSLIICRHFSQRLLFEKRIAQFSIGGCPISNNISVLLNV</sequence>
<accession>A0A183JXX1</accession>
<keyword evidence="2" id="KW-1185">Reference proteome</keyword>
<evidence type="ECO:0000313" key="2">
    <source>
        <dbReference type="Proteomes" id="UP000279833"/>
    </source>
</evidence>
<gene>
    <name evidence="1" type="ORF">SCUD_LOCUS7569</name>
</gene>
<dbReference type="EMBL" id="UZAK01032389">
    <property type="protein sequence ID" value="VDP26803.1"/>
    <property type="molecule type" value="Genomic_DNA"/>
</dbReference>
<reference evidence="3" key="1">
    <citation type="submission" date="2016-06" db="UniProtKB">
        <authorList>
            <consortium name="WormBaseParasite"/>
        </authorList>
    </citation>
    <scope>IDENTIFICATION</scope>
</reference>
<dbReference type="WBParaSite" id="SCUD_0000756901-mRNA-1">
    <property type="protein sequence ID" value="SCUD_0000756901-mRNA-1"/>
    <property type="gene ID" value="SCUD_0000756901"/>
</dbReference>
<protein>
    <submittedName>
        <fullName evidence="1 3">Uncharacterized protein</fullName>
    </submittedName>
</protein>
<organism evidence="3">
    <name type="scientific">Schistosoma curassoni</name>
    <dbReference type="NCBI Taxonomy" id="6186"/>
    <lineage>
        <taxon>Eukaryota</taxon>
        <taxon>Metazoa</taxon>
        <taxon>Spiralia</taxon>
        <taxon>Lophotrochozoa</taxon>
        <taxon>Platyhelminthes</taxon>
        <taxon>Trematoda</taxon>
        <taxon>Digenea</taxon>
        <taxon>Strigeidida</taxon>
        <taxon>Schistosomatoidea</taxon>
        <taxon>Schistosomatidae</taxon>
        <taxon>Schistosoma</taxon>
    </lineage>
</organism>
<evidence type="ECO:0000313" key="1">
    <source>
        <dbReference type="EMBL" id="VDP26803.1"/>
    </source>
</evidence>
<evidence type="ECO:0000313" key="3">
    <source>
        <dbReference type="WBParaSite" id="SCUD_0000756901-mRNA-1"/>
    </source>
</evidence>
<proteinExistence type="predicted"/>
<dbReference type="Proteomes" id="UP000279833">
    <property type="component" value="Unassembled WGS sequence"/>
</dbReference>
<reference evidence="1 2" key="2">
    <citation type="submission" date="2018-11" db="EMBL/GenBank/DDBJ databases">
        <authorList>
            <consortium name="Pathogen Informatics"/>
        </authorList>
    </citation>
    <scope>NUCLEOTIDE SEQUENCE [LARGE SCALE GENOMIC DNA]</scope>
    <source>
        <strain evidence="1">Dakar</strain>
        <strain evidence="2">Dakar, Senegal</strain>
    </source>
</reference>